<keyword evidence="1" id="KW-0805">Transcription regulation</keyword>
<keyword evidence="5" id="KW-0812">Transmembrane</keyword>
<dbReference type="SUPFAM" id="SSF46689">
    <property type="entry name" value="Homeodomain-like"/>
    <property type="match status" value="1"/>
</dbReference>
<keyword evidence="4" id="KW-0175">Coiled coil</keyword>
<dbReference type="InterPro" id="IPR011990">
    <property type="entry name" value="TPR-like_helical_dom_sf"/>
</dbReference>
<dbReference type="Proteomes" id="UP000222163">
    <property type="component" value="Unassembled WGS sequence"/>
</dbReference>
<evidence type="ECO:0000313" key="7">
    <source>
        <dbReference type="EMBL" id="PHN98710.1"/>
    </source>
</evidence>
<evidence type="ECO:0000256" key="2">
    <source>
        <dbReference type="ARBA" id="ARBA00023163"/>
    </source>
</evidence>
<dbReference type="EMBL" id="PDUU01000003">
    <property type="protein sequence ID" value="PHN98710.1"/>
    <property type="molecule type" value="Genomic_DNA"/>
</dbReference>
<keyword evidence="5" id="KW-1133">Transmembrane helix</keyword>
<dbReference type="GO" id="GO:0043565">
    <property type="term" value="F:sequence-specific DNA binding"/>
    <property type="evidence" value="ECO:0007669"/>
    <property type="project" value="InterPro"/>
</dbReference>
<dbReference type="AlphaFoldDB" id="A0A2G1BXE9"/>
<feature type="transmembrane region" description="Helical" evidence="5">
    <location>
        <begin position="391"/>
        <end position="412"/>
    </location>
</feature>
<dbReference type="Pfam" id="PF12833">
    <property type="entry name" value="HTH_18"/>
    <property type="match status" value="1"/>
</dbReference>
<dbReference type="InterPro" id="IPR019734">
    <property type="entry name" value="TPR_rpt"/>
</dbReference>
<evidence type="ECO:0000256" key="1">
    <source>
        <dbReference type="ARBA" id="ARBA00023015"/>
    </source>
</evidence>
<dbReference type="Gene3D" id="1.25.40.10">
    <property type="entry name" value="Tetratricopeptide repeat domain"/>
    <property type="match status" value="1"/>
</dbReference>
<keyword evidence="3" id="KW-0802">TPR repeat</keyword>
<feature type="domain" description="HTH araC/xylS-type" evidence="6">
    <location>
        <begin position="457"/>
        <end position="565"/>
    </location>
</feature>
<dbReference type="Gene3D" id="1.10.10.60">
    <property type="entry name" value="Homeodomain-like"/>
    <property type="match status" value="2"/>
</dbReference>
<dbReference type="Pfam" id="PF13181">
    <property type="entry name" value="TPR_8"/>
    <property type="match status" value="1"/>
</dbReference>
<dbReference type="SMART" id="SM00342">
    <property type="entry name" value="HTH_ARAC"/>
    <property type="match status" value="1"/>
</dbReference>
<sequence>MLKQISFLFLVFFTCFVSFSQITKKYSESDLKDFKKKFYLNREIGVDSSLYYMNKLLQSNNVAYKTFGYAATEYLKVREKQPINIPFKDSINKYLPKIAKTNKNFPLLFDIHILLGNSDKRKKLIKSALQNYIAAENYAFLAKDIERTIKIKGNIALIYQDMGELDKALNKAKETLELIEINKEALSNKYYSSKYKRMFNVAAIYATLYKNDKKKQQYADSSLHYYNSILKTKEFNLNSYYTGKVYYGKGTIYTLKEEYSKASSFLEKSIELFEKSKSQSYLYKGYYNNAYNYYMSNNLNKAKENFLKVLKIKKDTILDYNYLHTHYYLSKIHSKQNKIDSAKYHLNTFIIDYDKLTSRKKQQINGAYKIDLDKKIKELKELKEYIANKSFYYRTIFIILILTLLIISFLVVKNSKEKRKANEKLDELLAKISKKEDLNEKSFSSPNTVKIKDEQHQQIINGLLKIEEKKYFLKEEFNLYNAAKKIGTNTTYLSKIIKDYKKMSFNDYTNELRINYIIGVLSNDKKVRSYTTQAIGEIAGYKNSKSFTRIFKKHIGITPYQFIEKINKEL</sequence>
<keyword evidence="2" id="KW-0804">Transcription</keyword>
<evidence type="ECO:0000256" key="3">
    <source>
        <dbReference type="PROSITE-ProRule" id="PRU00339"/>
    </source>
</evidence>
<reference evidence="7 8" key="1">
    <citation type="journal article" date="2016" name="Nat. Commun.">
        <title>Microbial interactions lead to rapid micro-scale successions on model marine particles.</title>
        <authorList>
            <person name="Datta M.S."/>
            <person name="Sliwerska E."/>
            <person name="Gore J."/>
            <person name="Polz M.F."/>
            <person name="Cordero O.X."/>
        </authorList>
    </citation>
    <scope>NUCLEOTIDE SEQUENCE [LARGE SCALE GENOMIC DNA]</scope>
    <source>
        <strain evidence="7 8">4G03</strain>
    </source>
</reference>
<dbReference type="PROSITE" id="PS01124">
    <property type="entry name" value="HTH_ARAC_FAMILY_2"/>
    <property type="match status" value="1"/>
</dbReference>
<feature type="coiled-coil region" evidence="4">
    <location>
        <begin position="162"/>
        <end position="189"/>
    </location>
</feature>
<gene>
    <name evidence="7" type="ORF">CSC81_04235</name>
</gene>
<dbReference type="InterPro" id="IPR018060">
    <property type="entry name" value="HTH_AraC"/>
</dbReference>
<keyword evidence="5" id="KW-0472">Membrane</keyword>
<dbReference type="GO" id="GO:0003700">
    <property type="term" value="F:DNA-binding transcription factor activity"/>
    <property type="evidence" value="ECO:0007669"/>
    <property type="project" value="InterPro"/>
</dbReference>
<dbReference type="InterPro" id="IPR009057">
    <property type="entry name" value="Homeodomain-like_sf"/>
</dbReference>
<name>A0A2G1BXE9_9FLAO</name>
<feature type="repeat" description="TPR" evidence="3">
    <location>
        <begin position="243"/>
        <end position="276"/>
    </location>
</feature>
<evidence type="ECO:0000256" key="4">
    <source>
        <dbReference type="SAM" id="Coils"/>
    </source>
</evidence>
<organism evidence="7 8">
    <name type="scientific">Tenacibaculum discolor</name>
    <dbReference type="NCBI Taxonomy" id="361581"/>
    <lineage>
        <taxon>Bacteria</taxon>
        <taxon>Pseudomonadati</taxon>
        <taxon>Bacteroidota</taxon>
        <taxon>Flavobacteriia</taxon>
        <taxon>Flavobacteriales</taxon>
        <taxon>Flavobacteriaceae</taxon>
        <taxon>Tenacibaculum</taxon>
    </lineage>
</organism>
<evidence type="ECO:0000256" key="5">
    <source>
        <dbReference type="SAM" id="Phobius"/>
    </source>
</evidence>
<evidence type="ECO:0000313" key="8">
    <source>
        <dbReference type="Proteomes" id="UP000222163"/>
    </source>
</evidence>
<feature type="coiled-coil region" evidence="4">
    <location>
        <begin position="411"/>
        <end position="438"/>
    </location>
</feature>
<protein>
    <recommendedName>
        <fullName evidence="6">HTH araC/xylS-type domain-containing protein</fullName>
    </recommendedName>
</protein>
<proteinExistence type="predicted"/>
<dbReference type="SMART" id="SM00028">
    <property type="entry name" value="TPR"/>
    <property type="match status" value="3"/>
</dbReference>
<dbReference type="SUPFAM" id="SSF48452">
    <property type="entry name" value="TPR-like"/>
    <property type="match status" value="1"/>
</dbReference>
<evidence type="ECO:0000259" key="6">
    <source>
        <dbReference type="PROSITE" id="PS01124"/>
    </source>
</evidence>
<dbReference type="PROSITE" id="PS50005">
    <property type="entry name" value="TPR"/>
    <property type="match status" value="1"/>
</dbReference>
<accession>A0A2G1BXE9</accession>
<comment type="caution">
    <text evidence="7">The sequence shown here is derived from an EMBL/GenBank/DDBJ whole genome shotgun (WGS) entry which is preliminary data.</text>
</comment>